<evidence type="ECO:0000256" key="4">
    <source>
        <dbReference type="ARBA" id="ARBA00047508"/>
    </source>
</evidence>
<feature type="binding site" evidence="5">
    <location>
        <position position="391"/>
    </location>
    <ligand>
        <name>Mn(2+)</name>
        <dbReference type="ChEBI" id="CHEBI:29035"/>
    </ligand>
</feature>
<dbReference type="InterPro" id="IPR013785">
    <property type="entry name" value="Aldolase_TIM"/>
</dbReference>
<dbReference type="Proteomes" id="UP000245383">
    <property type="component" value="Unassembled WGS sequence"/>
</dbReference>
<feature type="binding site" evidence="5">
    <location>
        <position position="463"/>
    </location>
    <ligand>
        <name>Mn(2+)</name>
        <dbReference type="ChEBI" id="CHEBI:29035"/>
    </ligand>
</feature>
<comment type="similarity">
    <text evidence="2 6">Belongs to the class-II DAHP synthase family.</text>
</comment>
<sequence>MSDAKRESSLSQEWTPSSWRSKPIKHNVEYKDSTKLDACLNKIKALPSLVSVKEIDELRAQLAKASRGEAFLLQGGDCAESFAGCTSSAIEDKLKIILQMSLVLIWSMRVPVIRVSRLAGQYAKPRSSDTEIVNGKEILTFRGEIINGLAENEREPDPNRLVEAYFHSSASLNYIRTLLSNSFADLKFPHNWDLDWVKSEQVRQEYKDIINKLADSFDFMRTIGAGNQEQSTNSINFYTSHEGLLLNYEEALTRKSNEKKSEKKISDSSIRNNLSFSSQVNLSKVATLPTDNYYNTSAHFLWIGDRTRQLDGAHIEYFRGIRNPIGIKVGPSMESDELIRILDILDPDYEDGRITLISRYGANKIHDILPGHIKAVKSTLHNVVWCCDPCHGNTQSTESGIKTRSIGDITSEIISSIQIHNMLNSKLNGVHLELTGEHVTECIGGSQDLGPVDLTQNYQSFCDPRLNYLQSLDIAFKISKQYGNQTI</sequence>
<comment type="cofactor">
    <cofactor evidence="5">
        <name>Mn(2+)</name>
        <dbReference type="ChEBI" id="CHEBI:29035"/>
    </cofactor>
    <cofactor evidence="5">
        <name>Co(2+)</name>
        <dbReference type="ChEBI" id="CHEBI:48828"/>
    </cofactor>
    <cofactor evidence="5">
        <name>Cd(2+)</name>
        <dbReference type="ChEBI" id="CHEBI:48775"/>
    </cofactor>
    <text evidence="5">Binds 1 divalent cation per subunit. The enzyme is active with manganese, cobalt or cadmium ions.</text>
</comment>
<dbReference type="EMBL" id="MBFR01000240">
    <property type="protein sequence ID" value="PVU90740.1"/>
    <property type="molecule type" value="Genomic_DNA"/>
</dbReference>
<dbReference type="InterPro" id="IPR002480">
    <property type="entry name" value="DAHP_synth_2"/>
</dbReference>
<evidence type="ECO:0000313" key="8">
    <source>
        <dbReference type="Proteomes" id="UP000245383"/>
    </source>
</evidence>
<name>A0A2T9YEI2_9FUNG</name>
<keyword evidence="3 6" id="KW-0808">Transferase</keyword>
<dbReference type="OrthoDB" id="2338at2759"/>
<dbReference type="SUPFAM" id="SSF51569">
    <property type="entry name" value="Aldolase"/>
    <property type="match status" value="1"/>
</dbReference>
<organism evidence="7 8">
    <name type="scientific">Smittium simulii</name>
    <dbReference type="NCBI Taxonomy" id="133385"/>
    <lineage>
        <taxon>Eukaryota</taxon>
        <taxon>Fungi</taxon>
        <taxon>Fungi incertae sedis</taxon>
        <taxon>Zoopagomycota</taxon>
        <taxon>Kickxellomycotina</taxon>
        <taxon>Harpellomycetes</taxon>
        <taxon>Harpellales</taxon>
        <taxon>Legeriomycetaceae</taxon>
        <taxon>Smittium</taxon>
    </lineage>
</organism>
<dbReference type="EC" id="2.5.1.54" evidence="6"/>
<dbReference type="Pfam" id="PF01474">
    <property type="entry name" value="DAHP_synth_2"/>
    <property type="match status" value="1"/>
</dbReference>
<dbReference type="STRING" id="133385.A0A2T9YEI2"/>
<evidence type="ECO:0000256" key="5">
    <source>
        <dbReference type="PIRSR" id="PIRSR602480-1"/>
    </source>
</evidence>
<evidence type="ECO:0000256" key="2">
    <source>
        <dbReference type="ARBA" id="ARBA00008911"/>
    </source>
</evidence>
<evidence type="ECO:0000256" key="1">
    <source>
        <dbReference type="ARBA" id="ARBA00004688"/>
    </source>
</evidence>
<comment type="caution">
    <text evidence="7">The sequence shown here is derived from an EMBL/GenBank/DDBJ whole genome shotgun (WGS) entry which is preliminary data.</text>
</comment>
<protein>
    <recommendedName>
        <fullName evidence="6">Phospho-2-dehydro-3-deoxyheptonate aldolase</fullName>
        <ecNumber evidence="6">2.5.1.54</ecNumber>
    </recommendedName>
</protein>
<feature type="binding site" evidence="5">
    <location>
        <position position="117"/>
    </location>
    <ligand>
        <name>phosphoenolpyruvate</name>
        <dbReference type="ChEBI" id="CHEBI:58702"/>
    </ligand>
</feature>
<reference evidence="7 8" key="1">
    <citation type="journal article" date="2018" name="MBio">
        <title>Comparative Genomics Reveals the Core Gene Toolbox for the Fungus-Insect Symbiosis.</title>
        <authorList>
            <person name="Wang Y."/>
            <person name="Stata M."/>
            <person name="Wang W."/>
            <person name="Stajich J.E."/>
            <person name="White M.M."/>
            <person name="Moncalvo J.M."/>
        </authorList>
    </citation>
    <scope>NUCLEOTIDE SEQUENCE [LARGE SCALE GENOMIC DNA]</scope>
    <source>
        <strain evidence="7 8">SWE-8-4</strain>
    </source>
</reference>
<feature type="binding site" evidence="5">
    <location>
        <position position="433"/>
    </location>
    <ligand>
        <name>Mn(2+)</name>
        <dbReference type="ChEBI" id="CHEBI:29035"/>
    </ligand>
</feature>
<dbReference type="UniPathway" id="UPA00053">
    <property type="reaction ID" value="UER00084"/>
</dbReference>
<dbReference type="GO" id="GO:0009073">
    <property type="term" value="P:aromatic amino acid family biosynthetic process"/>
    <property type="evidence" value="ECO:0007669"/>
    <property type="project" value="UniProtKB-KW"/>
</dbReference>
<keyword evidence="6" id="KW-0028">Amino-acid biosynthesis</keyword>
<evidence type="ECO:0000313" key="7">
    <source>
        <dbReference type="EMBL" id="PVU90740.1"/>
    </source>
</evidence>
<evidence type="ECO:0000256" key="3">
    <source>
        <dbReference type="ARBA" id="ARBA00022679"/>
    </source>
</evidence>
<accession>A0A2T9YEI2</accession>
<dbReference type="AlphaFoldDB" id="A0A2T9YEI2"/>
<feature type="binding site" evidence="5">
    <location>
        <position position="359"/>
    </location>
    <ligand>
        <name>phosphoenolpyruvate</name>
        <dbReference type="ChEBI" id="CHEBI:58702"/>
    </ligand>
</feature>
<dbReference type="GO" id="GO:0003849">
    <property type="term" value="F:3-deoxy-7-phosphoheptulonate synthase activity"/>
    <property type="evidence" value="ECO:0007669"/>
    <property type="project" value="UniProtKB-EC"/>
</dbReference>
<dbReference type="PANTHER" id="PTHR21337:SF0">
    <property type="entry name" value="PHOSPHO-2-DEHYDRO-3-DEOXYHEPTONATE ALDOLASE"/>
    <property type="match status" value="1"/>
</dbReference>
<dbReference type="PANTHER" id="PTHR21337">
    <property type="entry name" value="PHOSPHO-2-DEHYDRO-3-DEOXYHEPTONATE ALDOLASE 1, 2"/>
    <property type="match status" value="1"/>
</dbReference>
<dbReference type="GO" id="GO:0008652">
    <property type="term" value="P:amino acid biosynthetic process"/>
    <property type="evidence" value="ECO:0007669"/>
    <property type="project" value="UniProtKB-KW"/>
</dbReference>
<feature type="binding site" evidence="5">
    <location>
        <position position="328"/>
    </location>
    <ligand>
        <name>phosphoenolpyruvate</name>
        <dbReference type="ChEBI" id="CHEBI:58702"/>
    </ligand>
</feature>
<comment type="catalytic activity">
    <reaction evidence="4 6">
        <text>D-erythrose 4-phosphate + phosphoenolpyruvate + H2O = 7-phospho-2-dehydro-3-deoxy-D-arabino-heptonate + phosphate</text>
        <dbReference type="Rhea" id="RHEA:14717"/>
        <dbReference type="ChEBI" id="CHEBI:15377"/>
        <dbReference type="ChEBI" id="CHEBI:16897"/>
        <dbReference type="ChEBI" id="CHEBI:43474"/>
        <dbReference type="ChEBI" id="CHEBI:58394"/>
        <dbReference type="ChEBI" id="CHEBI:58702"/>
        <dbReference type="EC" id="2.5.1.54"/>
    </reaction>
</comment>
<keyword evidence="5" id="KW-0170">Cobalt</keyword>
<dbReference type="GO" id="GO:0009423">
    <property type="term" value="P:chorismate biosynthetic process"/>
    <property type="evidence" value="ECO:0007669"/>
    <property type="project" value="UniProtKB-UniPathway"/>
</dbReference>
<keyword evidence="5" id="KW-0104">Cadmium</keyword>
<dbReference type="Gene3D" id="3.20.20.70">
    <property type="entry name" value="Aldolase class I"/>
    <property type="match status" value="1"/>
</dbReference>
<gene>
    <name evidence="7" type="ORF">BB561_004739</name>
</gene>
<comment type="pathway">
    <text evidence="1 6">Metabolic intermediate biosynthesis; chorismate biosynthesis; chorismate from D-erythrose 4-phosphate and phosphoenolpyruvate: step 1/7.</text>
</comment>
<keyword evidence="8" id="KW-1185">Reference proteome</keyword>
<evidence type="ECO:0000256" key="6">
    <source>
        <dbReference type="RuleBase" id="RU363071"/>
    </source>
</evidence>
<keyword evidence="5" id="KW-0464">Manganese</keyword>
<feature type="binding site" evidence="5">
    <location>
        <position position="78"/>
    </location>
    <ligand>
        <name>Mn(2+)</name>
        <dbReference type="ChEBI" id="CHEBI:29035"/>
    </ligand>
</feature>
<keyword evidence="6" id="KW-0057">Aromatic amino acid biosynthesis</keyword>
<proteinExistence type="inferred from homology"/>